<reference evidence="12 13" key="1">
    <citation type="journal article" date="2014" name="BMC Genomics">
        <title>Comparison of environmental and isolate Sulfobacillus genomes reveals diverse carbon, sulfur, nitrogen, and hydrogen metabolisms.</title>
        <authorList>
            <person name="Justice N.B."/>
            <person name="Norman A."/>
            <person name="Brown C.T."/>
            <person name="Singh A."/>
            <person name="Thomas B.C."/>
            <person name="Banfield J.F."/>
        </authorList>
    </citation>
    <scope>NUCLEOTIDE SEQUENCE [LARGE SCALE GENOMIC DNA]</scope>
    <source>
        <strain evidence="12">AMDSBA1</strain>
    </source>
</reference>
<keyword evidence="7 11" id="KW-0464">Manganese</keyword>
<evidence type="ECO:0000256" key="10">
    <source>
        <dbReference type="PIRSR" id="PIRSR601233-2"/>
    </source>
</evidence>
<dbReference type="Pfam" id="PF01139">
    <property type="entry name" value="RtcB"/>
    <property type="match status" value="1"/>
</dbReference>
<name>A0A2T2WVR8_9FIRM</name>
<feature type="active site" description="GMP-histidine intermediate" evidence="9">
    <location>
        <position position="332"/>
    </location>
</feature>
<organism evidence="12 13">
    <name type="scientific">Sulfobacillus benefaciens</name>
    <dbReference type="NCBI Taxonomy" id="453960"/>
    <lineage>
        <taxon>Bacteria</taxon>
        <taxon>Bacillati</taxon>
        <taxon>Bacillota</taxon>
        <taxon>Clostridia</taxon>
        <taxon>Eubacteriales</taxon>
        <taxon>Clostridiales Family XVII. Incertae Sedis</taxon>
        <taxon>Sulfobacillus</taxon>
    </lineage>
</organism>
<keyword evidence="3 11" id="KW-0479">Metal-binding</keyword>
<dbReference type="EMBL" id="PXYT01000037">
    <property type="protein sequence ID" value="PSR26325.1"/>
    <property type="molecule type" value="Genomic_DNA"/>
</dbReference>
<dbReference type="GO" id="GO:0005525">
    <property type="term" value="F:GTP binding"/>
    <property type="evidence" value="ECO:0007669"/>
    <property type="project" value="UniProtKB-KW"/>
</dbReference>
<keyword evidence="2 12" id="KW-0436">Ligase</keyword>
<comment type="catalytic activity">
    <reaction evidence="8">
        <text>a 3'-end 3'-phospho-ribonucleotide-RNA + a 5'-end dephospho-ribonucleoside-RNA + GTP = a ribonucleotidyl-ribonucleotide-RNA + GMP + diphosphate</text>
        <dbReference type="Rhea" id="RHEA:68076"/>
        <dbReference type="Rhea" id="RHEA-COMP:10463"/>
        <dbReference type="Rhea" id="RHEA-COMP:13936"/>
        <dbReference type="Rhea" id="RHEA-COMP:17355"/>
        <dbReference type="ChEBI" id="CHEBI:33019"/>
        <dbReference type="ChEBI" id="CHEBI:37565"/>
        <dbReference type="ChEBI" id="CHEBI:58115"/>
        <dbReference type="ChEBI" id="CHEBI:83062"/>
        <dbReference type="ChEBI" id="CHEBI:138284"/>
        <dbReference type="ChEBI" id="CHEBI:173118"/>
        <dbReference type="EC" id="6.5.1.8"/>
    </reaction>
</comment>
<feature type="binding site" evidence="10">
    <location>
        <begin position="167"/>
        <end position="171"/>
    </location>
    <ligand>
        <name>GMP</name>
        <dbReference type="ChEBI" id="CHEBI:58115"/>
    </ligand>
</feature>
<dbReference type="Proteomes" id="UP000242699">
    <property type="component" value="Unassembled WGS sequence"/>
</dbReference>
<keyword evidence="5" id="KW-0692">RNA repair</keyword>
<evidence type="ECO:0000256" key="4">
    <source>
        <dbReference type="ARBA" id="ARBA00022741"/>
    </source>
</evidence>
<feature type="binding site" evidence="11">
    <location>
        <position position="185"/>
    </location>
    <ligand>
        <name>Mn(2+)</name>
        <dbReference type="ChEBI" id="CHEBI:29035"/>
        <label>2</label>
    </ligand>
</feature>
<feature type="binding site" evidence="10">
    <location>
        <begin position="332"/>
        <end position="335"/>
    </location>
    <ligand>
        <name>GMP</name>
        <dbReference type="ChEBI" id="CHEBI:58115"/>
    </ligand>
</feature>
<feature type="binding site" evidence="11">
    <location>
        <position position="276"/>
    </location>
    <ligand>
        <name>Mn(2+)</name>
        <dbReference type="ChEBI" id="CHEBI:29035"/>
        <label>2</label>
    </ligand>
</feature>
<dbReference type="InterPro" id="IPR036025">
    <property type="entry name" value="RtcB-like_sf"/>
</dbReference>
<evidence type="ECO:0000256" key="11">
    <source>
        <dbReference type="PIRSR" id="PIRSR601233-3"/>
    </source>
</evidence>
<gene>
    <name evidence="12" type="ORF">C7B43_14055</name>
</gene>
<dbReference type="GO" id="GO:0030145">
    <property type="term" value="F:manganese ion binding"/>
    <property type="evidence" value="ECO:0007669"/>
    <property type="project" value="TreeGrafter"/>
</dbReference>
<feature type="binding site" evidence="10">
    <location>
        <begin position="308"/>
        <end position="311"/>
    </location>
    <ligand>
        <name>GMP</name>
        <dbReference type="ChEBI" id="CHEBI:58115"/>
    </ligand>
</feature>
<keyword evidence="4 10" id="KW-0547">Nucleotide-binding</keyword>
<dbReference type="Gene3D" id="3.90.1860.10">
    <property type="entry name" value="tRNA-splicing ligase RtcB"/>
    <property type="match status" value="1"/>
</dbReference>
<evidence type="ECO:0000256" key="1">
    <source>
        <dbReference type="ARBA" id="ARBA00012726"/>
    </source>
</evidence>
<keyword evidence="6 10" id="KW-0342">GTP-binding</keyword>
<proteinExistence type="predicted"/>
<dbReference type="GO" id="GO:0006281">
    <property type="term" value="P:DNA repair"/>
    <property type="evidence" value="ECO:0007669"/>
    <property type="project" value="TreeGrafter"/>
</dbReference>
<feature type="binding site" evidence="11">
    <location>
        <position position="168"/>
    </location>
    <ligand>
        <name>Mn(2+)</name>
        <dbReference type="ChEBI" id="CHEBI:29035"/>
        <label>1</label>
    </ligand>
</feature>
<dbReference type="GO" id="GO:0042245">
    <property type="term" value="P:RNA repair"/>
    <property type="evidence" value="ECO:0007669"/>
    <property type="project" value="UniProtKB-KW"/>
</dbReference>
<dbReference type="SUPFAM" id="SSF103365">
    <property type="entry name" value="Hypothetical protein PH1602"/>
    <property type="match status" value="1"/>
</dbReference>
<comment type="cofactor">
    <cofactor evidence="11">
        <name>Mn(2+)</name>
        <dbReference type="ChEBI" id="CHEBI:29035"/>
    </cofactor>
    <text evidence="11">Binds 2 manganese ions per subunit.</text>
</comment>
<evidence type="ECO:0000256" key="8">
    <source>
        <dbReference type="ARBA" id="ARBA00047746"/>
    </source>
</evidence>
<evidence type="ECO:0000256" key="7">
    <source>
        <dbReference type="ARBA" id="ARBA00023211"/>
    </source>
</evidence>
<dbReference type="EC" id="6.5.1.8" evidence="1"/>
<dbReference type="AlphaFoldDB" id="A0A2T2WVR8"/>
<feature type="binding site" evidence="11">
    <location>
        <position position="67"/>
    </location>
    <ligand>
        <name>Mn(2+)</name>
        <dbReference type="ChEBI" id="CHEBI:29035"/>
        <label>1</label>
    </ligand>
</feature>
<dbReference type="PANTHER" id="PTHR43749">
    <property type="entry name" value="RNA-SPLICING LIGASE RTCB"/>
    <property type="match status" value="1"/>
</dbReference>
<evidence type="ECO:0000313" key="12">
    <source>
        <dbReference type="EMBL" id="PSR26325.1"/>
    </source>
</evidence>
<feature type="binding site" evidence="10">
    <location>
        <begin position="276"/>
        <end position="277"/>
    </location>
    <ligand>
        <name>GMP</name>
        <dbReference type="ChEBI" id="CHEBI:58115"/>
    </ligand>
</feature>
<dbReference type="GO" id="GO:0003909">
    <property type="term" value="F:DNA ligase activity"/>
    <property type="evidence" value="ECO:0007669"/>
    <property type="project" value="TreeGrafter"/>
</dbReference>
<feature type="binding site" evidence="10">
    <location>
        <position position="315"/>
    </location>
    <ligand>
        <name>GMP</name>
        <dbReference type="ChEBI" id="CHEBI:58115"/>
    </ligand>
</feature>
<dbReference type="InterPro" id="IPR052915">
    <property type="entry name" value="RtcB-like"/>
</dbReference>
<accession>A0A2T2WVR8</accession>
<protein>
    <recommendedName>
        <fullName evidence="1">3'-phosphate/5'-hydroxy nucleic acid ligase</fullName>
        <ecNumber evidence="1">6.5.1.8</ecNumber>
    </recommendedName>
</protein>
<dbReference type="GO" id="GO:0170057">
    <property type="term" value="F:RNA ligase (GTP) activity"/>
    <property type="evidence" value="ECO:0007669"/>
    <property type="project" value="UniProtKB-EC"/>
</dbReference>
<comment type="caution">
    <text evidence="12">The sequence shown here is derived from an EMBL/GenBank/DDBJ whole genome shotgun (WGS) entry which is preliminary data.</text>
</comment>
<dbReference type="PANTHER" id="PTHR43749:SF2">
    <property type="entry name" value="RNA-SPLICING LIGASE RTCB"/>
    <property type="match status" value="1"/>
</dbReference>
<dbReference type="GO" id="GO:0006396">
    <property type="term" value="P:RNA processing"/>
    <property type="evidence" value="ECO:0007669"/>
    <property type="project" value="InterPro"/>
</dbReference>
<evidence type="ECO:0000256" key="2">
    <source>
        <dbReference type="ARBA" id="ARBA00022598"/>
    </source>
</evidence>
<evidence type="ECO:0000256" key="3">
    <source>
        <dbReference type="ARBA" id="ARBA00022723"/>
    </source>
</evidence>
<feature type="binding site" evidence="10">
    <location>
        <position position="402"/>
    </location>
    <ligand>
        <name>GMP</name>
        <dbReference type="ChEBI" id="CHEBI:58115"/>
    </ligand>
</feature>
<evidence type="ECO:0000256" key="9">
    <source>
        <dbReference type="PIRSR" id="PIRSR601233-1"/>
    </source>
</evidence>
<dbReference type="InterPro" id="IPR001233">
    <property type="entry name" value="RtcB"/>
</dbReference>
<sequence length="403" mass="44629">MNNIKMWTIPDIPIEEKAREQIEGLSHLPVLAGPIAIMPDVHWGRGATIGSVIPTSHAIIPAAVGVDIGCGMAAIATNVSADRLPDNLGHLRAAIEQAIPVGFKSHDMDRALDRVMRLDGHEVFEPVLKALRQRFHNLTLRGLIGDKSRDKVENAVWKQVGTLGGGNHFIELQIGDDGNIWLMLHSGSRYVGKSLADVAISQARFEAEQRGDVLPDKDMAWLVEGSDSFDAYIETLTWAQDYARTNREMMLALLWSSLRPFFPPDLAWTQMINCHHNYVERVTDYRGTYWLTRKGAVSARLGELAIIPGSMGTSSYIVRGKGNPESYYSCSHGAGRQMSRHQAQKSFTLDDLIVQTRGVESRKDNAILDEIPGAYKDIDAVIQAQSDLIEPVVRLKQILCVKG</sequence>
<evidence type="ECO:0000313" key="13">
    <source>
        <dbReference type="Proteomes" id="UP000242699"/>
    </source>
</evidence>
<evidence type="ECO:0000256" key="6">
    <source>
        <dbReference type="ARBA" id="ARBA00023134"/>
    </source>
</evidence>
<evidence type="ECO:0000256" key="5">
    <source>
        <dbReference type="ARBA" id="ARBA00022800"/>
    </source>
</evidence>